<evidence type="ECO:0000259" key="4">
    <source>
        <dbReference type="Pfam" id="PF12859"/>
    </source>
</evidence>
<protein>
    <submittedName>
        <fullName evidence="5">Anaphase-promoting complex subunit 1</fullName>
    </submittedName>
</protein>
<keyword evidence="3" id="KW-0131">Cell cycle</keyword>
<dbReference type="GO" id="GO:0007091">
    <property type="term" value="P:metaphase/anaphase transition of mitotic cell cycle"/>
    <property type="evidence" value="ECO:0007669"/>
    <property type="project" value="TreeGrafter"/>
</dbReference>
<name>A0A5D3CRA6_CUCMM</name>
<dbReference type="GO" id="GO:0051301">
    <property type="term" value="P:cell division"/>
    <property type="evidence" value="ECO:0007669"/>
    <property type="project" value="UniProtKB-KW"/>
</dbReference>
<dbReference type="Pfam" id="PF12859">
    <property type="entry name" value="ANAPC1"/>
    <property type="match status" value="1"/>
</dbReference>
<keyword evidence="2" id="KW-0498">Mitosis</keyword>
<dbReference type="EMBL" id="SSTD01009294">
    <property type="protein sequence ID" value="TYK14467.1"/>
    <property type="molecule type" value="Genomic_DNA"/>
</dbReference>
<sequence length="222" mass="25103">MQSGKQCLCRYALPSSCKGLLTHISELPDTATFSHDSKIIGLTDAVEERLNIITNNGQIFRCSLRRSPLSLLVSDCITALAEGLTTSLYNHFFGLLWEDGESSSSAGGNSILTTEWDSFCSVIMQICKKYNGLQKDRSNLKPHTSWEFLVSSKFHKNFGERNFIDGTWHETSSDTHKLERSYKTLDTTQSSEKSFYSQLLADSLNCLHAVYENLKLEKLRKR</sequence>
<evidence type="ECO:0000313" key="6">
    <source>
        <dbReference type="Proteomes" id="UP000321947"/>
    </source>
</evidence>
<comment type="caution">
    <text evidence="5">The sequence shown here is derived from an EMBL/GenBank/DDBJ whole genome shotgun (WGS) entry which is preliminary data.</text>
</comment>
<evidence type="ECO:0000313" key="5">
    <source>
        <dbReference type="EMBL" id="TYK14467.1"/>
    </source>
</evidence>
<proteinExistence type="predicted"/>
<evidence type="ECO:0000256" key="1">
    <source>
        <dbReference type="ARBA" id="ARBA00022618"/>
    </source>
</evidence>
<dbReference type="GO" id="GO:0070979">
    <property type="term" value="P:protein K11-linked ubiquitination"/>
    <property type="evidence" value="ECO:0007669"/>
    <property type="project" value="TreeGrafter"/>
</dbReference>
<evidence type="ECO:0000256" key="2">
    <source>
        <dbReference type="ARBA" id="ARBA00022776"/>
    </source>
</evidence>
<dbReference type="PANTHER" id="PTHR12827">
    <property type="entry name" value="MEIOTIC CHECKPOINT REGULATOR TSG24 FAMILY MEMBER"/>
    <property type="match status" value="1"/>
</dbReference>
<dbReference type="Proteomes" id="UP000321947">
    <property type="component" value="Unassembled WGS sequence"/>
</dbReference>
<feature type="domain" description="Anaphase-promoting complex subunit 1 N-terminal" evidence="4">
    <location>
        <begin position="2"/>
        <end position="123"/>
    </location>
</feature>
<keyword evidence="1" id="KW-0132">Cell division</keyword>
<dbReference type="InterPro" id="IPR049255">
    <property type="entry name" value="Apc1_N"/>
</dbReference>
<accession>A0A5D3CRA6</accession>
<gene>
    <name evidence="5" type="ORF">E5676_scaffold186G001320</name>
</gene>
<evidence type="ECO:0000256" key="3">
    <source>
        <dbReference type="ARBA" id="ARBA00023306"/>
    </source>
</evidence>
<dbReference type="GO" id="GO:0005680">
    <property type="term" value="C:anaphase-promoting complex"/>
    <property type="evidence" value="ECO:0007669"/>
    <property type="project" value="InterPro"/>
</dbReference>
<dbReference type="PANTHER" id="PTHR12827:SF3">
    <property type="entry name" value="ANAPHASE-PROMOTING COMPLEX SUBUNIT 1"/>
    <property type="match status" value="1"/>
</dbReference>
<dbReference type="AlphaFoldDB" id="A0A5D3CRA6"/>
<dbReference type="GO" id="GO:0031145">
    <property type="term" value="P:anaphase-promoting complex-dependent catabolic process"/>
    <property type="evidence" value="ECO:0007669"/>
    <property type="project" value="TreeGrafter"/>
</dbReference>
<reference evidence="5 6" key="1">
    <citation type="submission" date="2019-08" db="EMBL/GenBank/DDBJ databases">
        <title>Draft genome sequences of two oriental melons (Cucumis melo L. var makuwa).</title>
        <authorList>
            <person name="Kwon S.-Y."/>
        </authorList>
    </citation>
    <scope>NUCLEOTIDE SEQUENCE [LARGE SCALE GENOMIC DNA]</scope>
    <source>
        <strain evidence="6">cv. Chang Bougi</strain>
        <tissue evidence="5">Leaf</tissue>
    </source>
</reference>
<organism evidence="5 6">
    <name type="scientific">Cucumis melo var. makuwa</name>
    <name type="common">Oriental melon</name>
    <dbReference type="NCBI Taxonomy" id="1194695"/>
    <lineage>
        <taxon>Eukaryota</taxon>
        <taxon>Viridiplantae</taxon>
        <taxon>Streptophyta</taxon>
        <taxon>Embryophyta</taxon>
        <taxon>Tracheophyta</taxon>
        <taxon>Spermatophyta</taxon>
        <taxon>Magnoliopsida</taxon>
        <taxon>eudicotyledons</taxon>
        <taxon>Gunneridae</taxon>
        <taxon>Pentapetalae</taxon>
        <taxon>rosids</taxon>
        <taxon>fabids</taxon>
        <taxon>Cucurbitales</taxon>
        <taxon>Cucurbitaceae</taxon>
        <taxon>Benincaseae</taxon>
        <taxon>Cucumis</taxon>
    </lineage>
</organism>
<dbReference type="InterPro" id="IPR024990">
    <property type="entry name" value="Apc1"/>
</dbReference>
<dbReference type="GO" id="GO:0060090">
    <property type="term" value="F:molecular adaptor activity"/>
    <property type="evidence" value="ECO:0007669"/>
    <property type="project" value="TreeGrafter"/>
</dbReference>